<accession>A7NP41</accession>
<dbReference type="EMBL" id="CP000804">
    <property type="protein sequence ID" value="ABU59337.1"/>
    <property type="molecule type" value="Genomic_DNA"/>
</dbReference>
<evidence type="ECO:0000313" key="1">
    <source>
        <dbReference type="EMBL" id="ABU59337.1"/>
    </source>
</evidence>
<name>A7NP41_ROSCS</name>
<dbReference type="Proteomes" id="UP000000263">
    <property type="component" value="Chromosome"/>
</dbReference>
<dbReference type="HOGENOM" id="CLU_949570_0_0_0"/>
<dbReference type="AlphaFoldDB" id="A7NP41"/>
<gene>
    <name evidence="1" type="ordered locus">Rcas_3286</name>
</gene>
<organism evidence="1 2">
    <name type="scientific">Roseiflexus castenholzii (strain DSM 13941 / HLO8)</name>
    <dbReference type="NCBI Taxonomy" id="383372"/>
    <lineage>
        <taxon>Bacteria</taxon>
        <taxon>Bacillati</taxon>
        <taxon>Chloroflexota</taxon>
        <taxon>Chloroflexia</taxon>
        <taxon>Chloroflexales</taxon>
        <taxon>Roseiflexineae</taxon>
        <taxon>Roseiflexaceae</taxon>
        <taxon>Roseiflexus</taxon>
    </lineage>
</organism>
<reference evidence="1 2" key="1">
    <citation type="submission" date="2007-08" db="EMBL/GenBank/DDBJ databases">
        <title>Complete sequence of Roseiflexus castenholzii DSM 13941.</title>
        <authorList>
            <consortium name="US DOE Joint Genome Institute"/>
            <person name="Copeland A."/>
            <person name="Lucas S."/>
            <person name="Lapidus A."/>
            <person name="Barry K."/>
            <person name="Glavina del Rio T."/>
            <person name="Dalin E."/>
            <person name="Tice H."/>
            <person name="Pitluck S."/>
            <person name="Thompson L.S."/>
            <person name="Brettin T."/>
            <person name="Bruce D."/>
            <person name="Detter J.C."/>
            <person name="Han C."/>
            <person name="Tapia R."/>
            <person name="Schmutz J."/>
            <person name="Larimer F."/>
            <person name="Land M."/>
            <person name="Hauser L."/>
            <person name="Kyrpides N."/>
            <person name="Mikhailova N."/>
            <person name="Bryant D.A."/>
            <person name="Hanada S."/>
            <person name="Tsukatani Y."/>
            <person name="Richardson P."/>
        </authorList>
    </citation>
    <scope>NUCLEOTIDE SEQUENCE [LARGE SCALE GENOMIC DNA]</scope>
    <source>
        <strain evidence="2">DSM 13941 / HLO8</strain>
    </source>
</reference>
<protein>
    <submittedName>
        <fullName evidence="1">Uncharacterized protein</fullName>
    </submittedName>
</protein>
<sequence>MVLDTTRDVVYKSLLAILGAITLADDELEQLLDRLAARGEQVARDRLSHVEAVRNRLIGEHSVTREIEHEGRVLQQTLQEEIERRGRMLAAALDLPTRDSINVLCEQVDQISMALDRFLVVRAPAAAPTGDGHAPVVGSIAIIASETPIERAAAPPSEPEAMEAGAAIVAGASAESIVAAPIESEAAEEGEATTTAEASDETAPVAGYEALNAKQAAALVETLDEATLLALRGYEQAHRNRVTVLRAIELALARRNTPSA</sequence>
<proteinExistence type="predicted"/>
<dbReference type="RefSeq" id="WP_012121761.1">
    <property type="nucleotide sequence ID" value="NC_009767.1"/>
</dbReference>
<keyword evidence="2" id="KW-1185">Reference proteome</keyword>
<dbReference type="KEGG" id="rca:Rcas_3286"/>
<evidence type="ECO:0000313" key="2">
    <source>
        <dbReference type="Proteomes" id="UP000000263"/>
    </source>
</evidence>